<dbReference type="EMBL" id="BMIB01000002">
    <property type="protein sequence ID" value="GGH66581.1"/>
    <property type="molecule type" value="Genomic_DNA"/>
</dbReference>
<evidence type="ECO:0000313" key="3">
    <source>
        <dbReference type="Proteomes" id="UP000627292"/>
    </source>
</evidence>
<comment type="caution">
    <text evidence="2">The sequence shown here is derived from an EMBL/GenBank/DDBJ whole genome shotgun (WGS) entry which is preliminary data.</text>
</comment>
<gene>
    <name evidence="2" type="ORF">GCM10011379_20900</name>
</gene>
<accession>A0A917IXF8</accession>
<keyword evidence="3" id="KW-1185">Reference proteome</keyword>
<feature type="signal peptide" evidence="1">
    <location>
        <begin position="1"/>
        <end position="18"/>
    </location>
</feature>
<protein>
    <submittedName>
        <fullName evidence="2">Uncharacterized protein</fullName>
    </submittedName>
</protein>
<dbReference type="AlphaFoldDB" id="A0A917IXF8"/>
<dbReference type="RefSeq" id="WP_188951974.1">
    <property type="nucleotide sequence ID" value="NZ_BMIB01000002.1"/>
</dbReference>
<organism evidence="2 3">
    <name type="scientific">Filimonas zeae</name>
    <dbReference type="NCBI Taxonomy" id="1737353"/>
    <lineage>
        <taxon>Bacteria</taxon>
        <taxon>Pseudomonadati</taxon>
        <taxon>Bacteroidota</taxon>
        <taxon>Chitinophagia</taxon>
        <taxon>Chitinophagales</taxon>
        <taxon>Chitinophagaceae</taxon>
        <taxon>Filimonas</taxon>
    </lineage>
</organism>
<evidence type="ECO:0000313" key="2">
    <source>
        <dbReference type="EMBL" id="GGH66581.1"/>
    </source>
</evidence>
<sequence length="199" mass="22806">MKHILLIGALLCTVIASAQQTGALQEKADKYFGINPYSASREGIADLLEEKYHLTDIWRRTRSKDSLFYMRGFTTEFNPFSIPVQSVEFQVREATRSKKRRDGSTIKDTVLVVQVVGLTDTTLQAKKQVEDEWRSIAADFRKSYFVVRENEQREKGELLYANTWFGAETGVFNSVAGFGLHYKDNKTHCVDVMLFFANR</sequence>
<dbReference type="Proteomes" id="UP000627292">
    <property type="component" value="Unassembled WGS sequence"/>
</dbReference>
<evidence type="ECO:0000256" key="1">
    <source>
        <dbReference type="SAM" id="SignalP"/>
    </source>
</evidence>
<name>A0A917IXF8_9BACT</name>
<proteinExistence type="predicted"/>
<feature type="chain" id="PRO_5036996174" evidence="1">
    <location>
        <begin position="19"/>
        <end position="199"/>
    </location>
</feature>
<reference evidence="2" key="2">
    <citation type="submission" date="2020-09" db="EMBL/GenBank/DDBJ databases">
        <authorList>
            <person name="Sun Q."/>
            <person name="Zhou Y."/>
        </authorList>
    </citation>
    <scope>NUCLEOTIDE SEQUENCE</scope>
    <source>
        <strain evidence="2">CGMCC 1.15290</strain>
    </source>
</reference>
<reference evidence="2" key="1">
    <citation type="journal article" date="2014" name="Int. J. Syst. Evol. Microbiol.">
        <title>Complete genome sequence of Corynebacterium casei LMG S-19264T (=DSM 44701T), isolated from a smear-ripened cheese.</title>
        <authorList>
            <consortium name="US DOE Joint Genome Institute (JGI-PGF)"/>
            <person name="Walter F."/>
            <person name="Albersmeier A."/>
            <person name="Kalinowski J."/>
            <person name="Ruckert C."/>
        </authorList>
    </citation>
    <scope>NUCLEOTIDE SEQUENCE</scope>
    <source>
        <strain evidence="2">CGMCC 1.15290</strain>
    </source>
</reference>
<keyword evidence="1" id="KW-0732">Signal</keyword>